<dbReference type="eggNOG" id="COG0520">
    <property type="taxonomic scope" value="Bacteria"/>
</dbReference>
<dbReference type="InterPro" id="IPR010970">
    <property type="entry name" value="Cys_dSase_SufS"/>
</dbReference>
<dbReference type="GO" id="GO:0006534">
    <property type="term" value="P:cysteine metabolic process"/>
    <property type="evidence" value="ECO:0007669"/>
    <property type="project" value="UniProtKB-UniRule"/>
</dbReference>
<sequence>MNEIRKYFPILNQEVNGHPLVYLDSAATSQKPVQVLDVIRKYYDFDNSNVHRGVHTLGNRATDSYEGAREKIRKFINAKSTKEIIYTRGTTTSLNTVASAYGRQNINEGDEIVISYMEHHSNLIPWQQLAKEKKAVLKYFELEKDGTITLETVEKTITDKTKIVAITMASNVLGTINPIKEIAEIAHKHDAIIVVDAAQAAPHMPIDVQDLDVDFLGFSGHKMCGPTGIGVLYGKQQLLEEMEPIEFGGEMIDFVDLYESTWKELPWKFEGGTPNIAGAIGLGAAIDFLTEIGLDKIAEHEHKLVEYAMSEMEKIEGLTIYGPRDPKKRCGLITFNLEGVHPHDVATVLDMNGIAVRAGHHCAQPLMKWLTCTATARASFYMYNNTEDIDRLVEGLKGAKEYFNDVF</sequence>
<proteinExistence type="inferred from homology"/>
<evidence type="ECO:0000256" key="3">
    <source>
        <dbReference type="ARBA" id="ARBA00012239"/>
    </source>
</evidence>
<evidence type="ECO:0000256" key="8">
    <source>
        <dbReference type="RuleBase" id="RU004506"/>
    </source>
</evidence>
<evidence type="ECO:0000256" key="4">
    <source>
        <dbReference type="ARBA" id="ARBA00022679"/>
    </source>
</evidence>
<comment type="function">
    <text evidence="8">Catalyzes the removal of elemental sulfur and selenium atoms from L-cysteine, L-cystine, L-selenocysteine, and L-selenocystine to produce L-alanine.</text>
</comment>
<evidence type="ECO:0000256" key="1">
    <source>
        <dbReference type="ARBA" id="ARBA00001933"/>
    </source>
</evidence>
<dbReference type="PANTHER" id="PTHR43586:SF8">
    <property type="entry name" value="CYSTEINE DESULFURASE 1, CHLOROPLASTIC"/>
    <property type="match status" value="1"/>
</dbReference>
<dbReference type="Gene3D" id="3.40.640.10">
    <property type="entry name" value="Type I PLP-dependent aspartate aminotransferase-like (Major domain)"/>
    <property type="match status" value="1"/>
</dbReference>
<dbReference type="EC" id="2.8.1.7" evidence="3 8"/>
<dbReference type="NCBIfam" id="TIGR01979">
    <property type="entry name" value="sufS"/>
    <property type="match status" value="1"/>
</dbReference>
<dbReference type="Gene3D" id="3.90.1150.10">
    <property type="entry name" value="Aspartate Aminotransferase, domain 1"/>
    <property type="match status" value="1"/>
</dbReference>
<keyword evidence="11" id="KW-1185">Reference proteome</keyword>
<keyword evidence="5 8" id="KW-0663">Pyridoxal phosphate</keyword>
<dbReference type="InterPro" id="IPR016454">
    <property type="entry name" value="Cysteine_dSase"/>
</dbReference>
<gene>
    <name evidence="10" type="ORF">CD30_04885</name>
</gene>
<dbReference type="SUPFAM" id="SSF53383">
    <property type="entry name" value="PLP-dependent transferases"/>
    <property type="match status" value="1"/>
</dbReference>
<accession>A0A0A3J3X2</accession>
<dbReference type="InterPro" id="IPR020578">
    <property type="entry name" value="Aminotrans_V_PyrdxlP_BS"/>
</dbReference>
<dbReference type="CDD" id="cd06453">
    <property type="entry name" value="SufS_like"/>
    <property type="match status" value="1"/>
</dbReference>
<dbReference type="OrthoDB" id="9804366at2"/>
<evidence type="ECO:0000256" key="5">
    <source>
        <dbReference type="ARBA" id="ARBA00022898"/>
    </source>
</evidence>
<dbReference type="PROSITE" id="PS00595">
    <property type="entry name" value="AA_TRANSFER_CLASS_5"/>
    <property type="match status" value="1"/>
</dbReference>
<comment type="cofactor">
    <cofactor evidence="1 7">
        <name>pyridoxal 5'-phosphate</name>
        <dbReference type="ChEBI" id="CHEBI:597326"/>
    </cofactor>
</comment>
<dbReference type="GO" id="GO:0031071">
    <property type="term" value="F:cysteine desulfurase activity"/>
    <property type="evidence" value="ECO:0007669"/>
    <property type="project" value="UniProtKB-UniRule"/>
</dbReference>
<reference evidence="10 11" key="1">
    <citation type="submission" date="2014-02" db="EMBL/GenBank/DDBJ databases">
        <title>Draft genome sequence of Lysinibacillus massiliensis CCUG 49529.</title>
        <authorList>
            <person name="Zhang F."/>
            <person name="Wang G."/>
            <person name="Zhang L."/>
        </authorList>
    </citation>
    <scope>NUCLEOTIDE SEQUENCE [LARGE SCALE GENOMIC DNA]</scope>
    <source>
        <strain evidence="10 11">CCUG 49529</strain>
    </source>
</reference>
<dbReference type="AlphaFoldDB" id="A0A0A3J3X2"/>
<evidence type="ECO:0000259" key="9">
    <source>
        <dbReference type="Pfam" id="PF00266"/>
    </source>
</evidence>
<dbReference type="Proteomes" id="UP000030595">
    <property type="component" value="Unassembled WGS sequence"/>
</dbReference>
<evidence type="ECO:0000256" key="6">
    <source>
        <dbReference type="ARBA" id="ARBA00050776"/>
    </source>
</evidence>
<evidence type="ECO:0000256" key="7">
    <source>
        <dbReference type="RuleBase" id="RU004504"/>
    </source>
</evidence>
<organism evidence="10 11">
    <name type="scientific">Ureibacillus massiliensis 4400831 = CIP 108448 = CCUG 49529</name>
    <dbReference type="NCBI Taxonomy" id="1211035"/>
    <lineage>
        <taxon>Bacteria</taxon>
        <taxon>Bacillati</taxon>
        <taxon>Bacillota</taxon>
        <taxon>Bacilli</taxon>
        <taxon>Bacillales</taxon>
        <taxon>Caryophanaceae</taxon>
        <taxon>Ureibacillus</taxon>
    </lineage>
</organism>
<dbReference type="PIRSF" id="PIRSF005572">
    <property type="entry name" value="NifS"/>
    <property type="match status" value="1"/>
</dbReference>
<dbReference type="InterPro" id="IPR000192">
    <property type="entry name" value="Aminotrans_V_dom"/>
</dbReference>
<feature type="domain" description="Aminotransferase class V" evidence="9">
    <location>
        <begin position="21"/>
        <end position="392"/>
    </location>
</feature>
<evidence type="ECO:0000313" key="11">
    <source>
        <dbReference type="Proteomes" id="UP000030595"/>
    </source>
</evidence>
<comment type="similarity">
    <text evidence="2 8">Belongs to the class-V pyridoxal-phosphate-dependent aminotransferase family. Csd subfamily.</text>
</comment>
<evidence type="ECO:0000256" key="2">
    <source>
        <dbReference type="ARBA" id="ARBA00010447"/>
    </source>
</evidence>
<protein>
    <recommendedName>
        <fullName evidence="3 8">Cysteine desulfurase</fullName>
        <ecNumber evidence="3 8">2.8.1.7</ecNumber>
    </recommendedName>
</protein>
<dbReference type="InterPro" id="IPR015424">
    <property type="entry name" value="PyrdxlP-dep_Trfase"/>
</dbReference>
<comment type="caution">
    <text evidence="10">The sequence shown here is derived from an EMBL/GenBank/DDBJ whole genome shotgun (WGS) entry which is preliminary data.</text>
</comment>
<dbReference type="PANTHER" id="PTHR43586">
    <property type="entry name" value="CYSTEINE DESULFURASE"/>
    <property type="match status" value="1"/>
</dbReference>
<comment type="catalytic activity">
    <reaction evidence="6 8">
        <text>(sulfur carrier)-H + L-cysteine = (sulfur carrier)-SH + L-alanine</text>
        <dbReference type="Rhea" id="RHEA:43892"/>
        <dbReference type="Rhea" id="RHEA-COMP:14737"/>
        <dbReference type="Rhea" id="RHEA-COMP:14739"/>
        <dbReference type="ChEBI" id="CHEBI:29917"/>
        <dbReference type="ChEBI" id="CHEBI:35235"/>
        <dbReference type="ChEBI" id="CHEBI:57972"/>
        <dbReference type="ChEBI" id="CHEBI:64428"/>
        <dbReference type="EC" id="2.8.1.7"/>
    </reaction>
</comment>
<dbReference type="Pfam" id="PF00266">
    <property type="entry name" value="Aminotran_5"/>
    <property type="match status" value="1"/>
</dbReference>
<dbReference type="EMBL" id="JPVQ01000005">
    <property type="protein sequence ID" value="KGR91646.1"/>
    <property type="molecule type" value="Genomic_DNA"/>
</dbReference>
<dbReference type="RefSeq" id="WP_036173133.1">
    <property type="nucleotide sequence ID" value="NZ_AVCZ01000005.1"/>
</dbReference>
<dbReference type="InterPro" id="IPR015422">
    <property type="entry name" value="PyrdxlP-dep_Trfase_small"/>
</dbReference>
<evidence type="ECO:0000313" key="10">
    <source>
        <dbReference type="EMBL" id="KGR91646.1"/>
    </source>
</evidence>
<dbReference type="GO" id="GO:0030170">
    <property type="term" value="F:pyridoxal phosphate binding"/>
    <property type="evidence" value="ECO:0007669"/>
    <property type="project" value="UniProtKB-UniRule"/>
</dbReference>
<keyword evidence="4 8" id="KW-0808">Transferase</keyword>
<dbReference type="InterPro" id="IPR015421">
    <property type="entry name" value="PyrdxlP-dep_Trfase_major"/>
</dbReference>
<name>A0A0A3J3X2_9BACL</name>